<keyword evidence="2" id="KW-0547">Nucleotide-binding</keyword>
<keyword evidence="9" id="KW-1185">Reference proteome</keyword>
<dbReference type="GO" id="GO:0016887">
    <property type="term" value="F:ATP hydrolysis activity"/>
    <property type="evidence" value="ECO:0007669"/>
    <property type="project" value="InterPro"/>
</dbReference>
<name>A0A1H8BCX1_9RHOB</name>
<dbReference type="AlphaFoldDB" id="A0A1H8BCX1"/>
<reference evidence="9" key="1">
    <citation type="submission" date="2016-10" db="EMBL/GenBank/DDBJ databases">
        <authorList>
            <person name="Varghese N."/>
            <person name="Submissions S."/>
        </authorList>
    </citation>
    <scope>NUCLEOTIDE SEQUENCE [LARGE SCALE GENOMIC DNA]</scope>
    <source>
        <strain evidence="9">DSM 26893</strain>
    </source>
</reference>
<dbReference type="OrthoDB" id="9800654at2"/>
<evidence type="ECO:0000313" key="8">
    <source>
        <dbReference type="EMBL" id="SEM79697.1"/>
    </source>
</evidence>
<dbReference type="NCBIfam" id="TIGR01189">
    <property type="entry name" value="ccmA"/>
    <property type="match status" value="1"/>
</dbReference>
<keyword evidence="3" id="KW-0201">Cytochrome c-type biogenesis</keyword>
<dbReference type="Gene3D" id="3.40.50.300">
    <property type="entry name" value="P-loop containing nucleotide triphosphate hydrolases"/>
    <property type="match status" value="1"/>
</dbReference>
<evidence type="ECO:0000256" key="3">
    <source>
        <dbReference type="ARBA" id="ARBA00022748"/>
    </source>
</evidence>
<evidence type="ECO:0000256" key="1">
    <source>
        <dbReference type="ARBA" id="ARBA00022448"/>
    </source>
</evidence>
<organism evidence="8 9">
    <name type="scientific">Palleronia pelagia</name>
    <dbReference type="NCBI Taxonomy" id="387096"/>
    <lineage>
        <taxon>Bacteria</taxon>
        <taxon>Pseudomonadati</taxon>
        <taxon>Pseudomonadota</taxon>
        <taxon>Alphaproteobacteria</taxon>
        <taxon>Rhodobacterales</taxon>
        <taxon>Roseobacteraceae</taxon>
        <taxon>Palleronia</taxon>
    </lineage>
</organism>
<sequence>MSGLVASDLAVARGGVPLLAGVSFDVAPGRALILTGRNGIGKTTLLRTLAGLQPPLAGRVAPGGERSAYGAHADGMKATLSVAENLGFWATLHGAGDIAPALAAFDLDDLRGRAAQHLSAGQRRRLGLARMLLTGRDIWLLDEPTVSLDRASVARFADAVRAHLGRGGIAVLATHVELGIEAEALDLERYRVTGATAGQGGGDIFAEGAVE</sequence>
<keyword evidence="1" id="KW-0813">Transport</keyword>
<dbReference type="GO" id="GO:0017004">
    <property type="term" value="P:cytochrome complex assembly"/>
    <property type="evidence" value="ECO:0007669"/>
    <property type="project" value="UniProtKB-KW"/>
</dbReference>
<evidence type="ECO:0000259" key="7">
    <source>
        <dbReference type="PROSITE" id="PS50893"/>
    </source>
</evidence>
<dbReference type="SMART" id="SM00382">
    <property type="entry name" value="AAA"/>
    <property type="match status" value="1"/>
</dbReference>
<keyword evidence="4" id="KW-0067">ATP-binding</keyword>
<dbReference type="RefSeq" id="WP_091843928.1">
    <property type="nucleotide sequence ID" value="NZ_FOCM01000001.1"/>
</dbReference>
<evidence type="ECO:0000256" key="5">
    <source>
        <dbReference type="ARBA" id="ARBA00022967"/>
    </source>
</evidence>
<dbReference type="GO" id="GO:0022857">
    <property type="term" value="F:transmembrane transporter activity"/>
    <property type="evidence" value="ECO:0007669"/>
    <property type="project" value="InterPro"/>
</dbReference>
<dbReference type="PANTHER" id="PTHR43499:SF1">
    <property type="entry name" value="ABC TRANSPORTER I FAMILY MEMBER 1"/>
    <property type="match status" value="1"/>
</dbReference>
<dbReference type="InterPro" id="IPR017871">
    <property type="entry name" value="ABC_transporter-like_CS"/>
</dbReference>
<proteinExistence type="predicted"/>
<dbReference type="InterPro" id="IPR005895">
    <property type="entry name" value="ABC_transptr_haem_export_CcmA"/>
</dbReference>
<dbReference type="SUPFAM" id="SSF52540">
    <property type="entry name" value="P-loop containing nucleoside triphosphate hydrolases"/>
    <property type="match status" value="1"/>
</dbReference>
<gene>
    <name evidence="8" type="ORF">SAMN04488011_101508</name>
</gene>
<dbReference type="Pfam" id="PF00005">
    <property type="entry name" value="ABC_tran"/>
    <property type="match status" value="1"/>
</dbReference>
<dbReference type="GO" id="GO:0005524">
    <property type="term" value="F:ATP binding"/>
    <property type="evidence" value="ECO:0007669"/>
    <property type="project" value="UniProtKB-KW"/>
</dbReference>
<dbReference type="Proteomes" id="UP000199372">
    <property type="component" value="Unassembled WGS sequence"/>
</dbReference>
<dbReference type="PROSITE" id="PS50893">
    <property type="entry name" value="ABC_TRANSPORTER_2"/>
    <property type="match status" value="1"/>
</dbReference>
<protein>
    <submittedName>
        <fullName evidence="8">Heme exporter protein A</fullName>
    </submittedName>
</protein>
<keyword evidence="6" id="KW-0472">Membrane</keyword>
<evidence type="ECO:0000256" key="6">
    <source>
        <dbReference type="ARBA" id="ARBA00023136"/>
    </source>
</evidence>
<evidence type="ECO:0000256" key="2">
    <source>
        <dbReference type="ARBA" id="ARBA00022741"/>
    </source>
</evidence>
<keyword evidence="5" id="KW-1278">Translocase</keyword>
<dbReference type="InterPro" id="IPR027417">
    <property type="entry name" value="P-loop_NTPase"/>
</dbReference>
<dbReference type="PROSITE" id="PS00211">
    <property type="entry name" value="ABC_TRANSPORTER_1"/>
    <property type="match status" value="1"/>
</dbReference>
<dbReference type="PANTHER" id="PTHR43499">
    <property type="entry name" value="ABC TRANSPORTER I FAMILY MEMBER 1"/>
    <property type="match status" value="1"/>
</dbReference>
<evidence type="ECO:0000256" key="4">
    <source>
        <dbReference type="ARBA" id="ARBA00022840"/>
    </source>
</evidence>
<feature type="domain" description="ABC transporter" evidence="7">
    <location>
        <begin position="4"/>
        <end position="210"/>
    </location>
</feature>
<accession>A0A1H8BCX1</accession>
<dbReference type="EMBL" id="FOCM01000001">
    <property type="protein sequence ID" value="SEM79697.1"/>
    <property type="molecule type" value="Genomic_DNA"/>
</dbReference>
<dbReference type="InterPro" id="IPR003439">
    <property type="entry name" value="ABC_transporter-like_ATP-bd"/>
</dbReference>
<evidence type="ECO:0000313" key="9">
    <source>
        <dbReference type="Proteomes" id="UP000199372"/>
    </source>
</evidence>
<dbReference type="InterPro" id="IPR003593">
    <property type="entry name" value="AAA+_ATPase"/>
</dbReference>